<proteinExistence type="predicted"/>
<sequence length="104" mass="12792">MFHHHDIPYVQWLYFFISLYSHSKVPTPLVFIRTWPTQCYKLSHQNYREEFILFHKIDKELYKILAINLYHEPTESIQILAMLLWLEWVRFRNSVKKIPSLPNT</sequence>
<evidence type="ECO:0000313" key="1">
    <source>
        <dbReference type="EMBL" id="RDX84040.1"/>
    </source>
</evidence>
<gene>
    <name evidence="1" type="ORF">CR513_34979</name>
</gene>
<name>A0A371G0J4_MUCPR</name>
<dbReference type="PANTHER" id="PTHR33527">
    <property type="entry name" value="OS07G0274300 PROTEIN"/>
    <property type="match status" value="1"/>
</dbReference>
<dbReference type="EMBL" id="QJKJ01007172">
    <property type="protein sequence ID" value="RDX84040.1"/>
    <property type="molecule type" value="Genomic_DNA"/>
</dbReference>
<protein>
    <submittedName>
        <fullName evidence="1">Uncharacterized protein</fullName>
    </submittedName>
</protein>
<dbReference type="Proteomes" id="UP000257109">
    <property type="component" value="Unassembled WGS sequence"/>
</dbReference>
<comment type="caution">
    <text evidence="1">The sequence shown here is derived from an EMBL/GenBank/DDBJ whole genome shotgun (WGS) entry which is preliminary data.</text>
</comment>
<dbReference type="AlphaFoldDB" id="A0A371G0J4"/>
<keyword evidence="2" id="KW-1185">Reference proteome</keyword>
<feature type="non-terminal residue" evidence="1">
    <location>
        <position position="1"/>
    </location>
</feature>
<dbReference type="OrthoDB" id="1404848at2759"/>
<accession>A0A371G0J4</accession>
<reference evidence="1" key="1">
    <citation type="submission" date="2018-05" db="EMBL/GenBank/DDBJ databases">
        <title>Draft genome of Mucuna pruriens seed.</title>
        <authorList>
            <person name="Nnadi N.E."/>
            <person name="Vos R."/>
            <person name="Hasami M.H."/>
            <person name="Devisetty U.K."/>
            <person name="Aguiy J.C."/>
        </authorList>
    </citation>
    <scope>NUCLEOTIDE SEQUENCE [LARGE SCALE GENOMIC DNA]</scope>
    <source>
        <strain evidence="1">JCA_2017</strain>
    </source>
</reference>
<evidence type="ECO:0000313" key="2">
    <source>
        <dbReference type="Proteomes" id="UP000257109"/>
    </source>
</evidence>
<organism evidence="1 2">
    <name type="scientific">Mucuna pruriens</name>
    <name type="common">Velvet bean</name>
    <name type="synonym">Dolichos pruriens</name>
    <dbReference type="NCBI Taxonomy" id="157652"/>
    <lineage>
        <taxon>Eukaryota</taxon>
        <taxon>Viridiplantae</taxon>
        <taxon>Streptophyta</taxon>
        <taxon>Embryophyta</taxon>
        <taxon>Tracheophyta</taxon>
        <taxon>Spermatophyta</taxon>
        <taxon>Magnoliopsida</taxon>
        <taxon>eudicotyledons</taxon>
        <taxon>Gunneridae</taxon>
        <taxon>Pentapetalae</taxon>
        <taxon>rosids</taxon>
        <taxon>fabids</taxon>
        <taxon>Fabales</taxon>
        <taxon>Fabaceae</taxon>
        <taxon>Papilionoideae</taxon>
        <taxon>50 kb inversion clade</taxon>
        <taxon>NPAAA clade</taxon>
        <taxon>indigoferoid/millettioid clade</taxon>
        <taxon>Phaseoleae</taxon>
        <taxon>Mucuna</taxon>
    </lineage>
</organism>
<dbReference type="PANTHER" id="PTHR33527:SF14">
    <property type="entry name" value="OS07G0274300 PROTEIN"/>
    <property type="match status" value="1"/>
</dbReference>